<dbReference type="AlphaFoldDB" id="A0AAW1XDP5"/>
<name>A0AAW1XDP5_RUBAR</name>
<dbReference type="PANTHER" id="PTHR24093">
    <property type="entry name" value="CATION TRANSPORTING ATPASE"/>
    <property type="match status" value="1"/>
</dbReference>
<feature type="transmembrane region" description="Helical" evidence="2">
    <location>
        <begin position="230"/>
        <end position="250"/>
    </location>
</feature>
<keyword evidence="2" id="KW-0472">Membrane</keyword>
<accession>A0AAW1XDP5</accession>
<dbReference type="GO" id="GO:0005388">
    <property type="term" value="F:P-type calcium transporter activity"/>
    <property type="evidence" value="ECO:0007669"/>
    <property type="project" value="TreeGrafter"/>
</dbReference>
<dbReference type="Gene3D" id="1.20.1110.10">
    <property type="entry name" value="Calcium-transporting ATPase, transmembrane domain"/>
    <property type="match status" value="1"/>
</dbReference>
<keyword evidence="1" id="KW-0460">Magnesium</keyword>
<dbReference type="PANTHER" id="PTHR24093:SF470">
    <property type="entry name" value="CALCIUM-TRANSPORTING ATPASE 12, PLASMA MEMBRANE-TYPE-LIKE"/>
    <property type="match status" value="1"/>
</dbReference>
<dbReference type="InterPro" id="IPR059000">
    <property type="entry name" value="ATPase_P-type_domA"/>
</dbReference>
<dbReference type="InterPro" id="IPR023298">
    <property type="entry name" value="ATPase_P-typ_TM_dom_sf"/>
</dbReference>
<keyword evidence="6" id="KW-1185">Reference proteome</keyword>
<feature type="transmembrane region" description="Helical" evidence="2">
    <location>
        <begin position="201"/>
        <end position="218"/>
    </location>
</feature>
<dbReference type="InterPro" id="IPR004014">
    <property type="entry name" value="ATPase_P-typ_cation-transptr_N"/>
</dbReference>
<evidence type="ECO:0000256" key="1">
    <source>
        <dbReference type="ARBA" id="ARBA00022842"/>
    </source>
</evidence>
<dbReference type="InterPro" id="IPR008250">
    <property type="entry name" value="ATPase_P-typ_transduc_dom_A_sf"/>
</dbReference>
<feature type="domain" description="P-type ATPase A" evidence="3">
    <location>
        <begin position="266"/>
        <end position="356"/>
    </location>
</feature>
<keyword evidence="2" id="KW-1133">Transmembrane helix</keyword>
<protein>
    <submittedName>
        <fullName evidence="5">Uncharacterized protein</fullName>
    </submittedName>
</protein>
<dbReference type="Proteomes" id="UP001457282">
    <property type="component" value="Unassembled WGS sequence"/>
</dbReference>
<dbReference type="GO" id="GO:0005886">
    <property type="term" value="C:plasma membrane"/>
    <property type="evidence" value="ECO:0007669"/>
    <property type="project" value="TreeGrafter"/>
</dbReference>
<dbReference type="EMBL" id="JBEDUW010000004">
    <property type="protein sequence ID" value="KAK9933857.1"/>
    <property type="molecule type" value="Genomic_DNA"/>
</dbReference>
<evidence type="ECO:0000259" key="3">
    <source>
        <dbReference type="Pfam" id="PF00122"/>
    </source>
</evidence>
<dbReference type="Pfam" id="PF00690">
    <property type="entry name" value="Cation_ATPase_N"/>
    <property type="match status" value="1"/>
</dbReference>
<evidence type="ECO:0000313" key="6">
    <source>
        <dbReference type="Proteomes" id="UP001457282"/>
    </source>
</evidence>
<sequence length="467" mass="50432">MTDITSSGHQVDLESQRTVLLLTSSTSPARDHWRRWIFVILQVRKLFISSRANKATKGSRSLPQLSSSTTPYAIISTSTTTDYAGAADLSLTSGTAEILPAAPQVSGDVRLIGEDERSTIATDAKLQHASIAKIVKERDFESLVKFGWVQGIAEALNTDLQNGIPGDKEDVSSRRTVGALLTTLAPARGFFKLVLQSSNNYIIILLLVSAVLSIGFGIKEEGPSTGWYEGAIILFVIIILVVAPSIRDLWLQDTQSHAVRQTSAAEAIKVLRGGFPREVAICDVVSGDLVCLKRGSVVPGDGLFVSGEFLVLDDGRVATTNEKRPFVFCGSKVVSGNGRMLVTSVGMDTAWVELMNKVANTPNRAHLPAQLDKVSTGTQIIGLSISILILVVLFTRFMIERDDNHSGLPDAKGPTASKDIMNLIEKIVMKPRGRISIITTSLAIFLIGVVEGIPLFVTLAISYWNKC</sequence>
<feature type="transmembrane region" description="Helical" evidence="2">
    <location>
        <begin position="380"/>
        <end position="399"/>
    </location>
</feature>
<reference evidence="5 6" key="1">
    <citation type="journal article" date="2023" name="G3 (Bethesda)">
        <title>A chromosome-length genome assembly and annotation of blackberry (Rubus argutus, cv. 'Hillquist').</title>
        <authorList>
            <person name="Bruna T."/>
            <person name="Aryal R."/>
            <person name="Dudchenko O."/>
            <person name="Sargent D.J."/>
            <person name="Mead D."/>
            <person name="Buti M."/>
            <person name="Cavallini A."/>
            <person name="Hytonen T."/>
            <person name="Andres J."/>
            <person name="Pham M."/>
            <person name="Weisz D."/>
            <person name="Mascagni F."/>
            <person name="Usai G."/>
            <person name="Natali L."/>
            <person name="Bassil N."/>
            <person name="Fernandez G.E."/>
            <person name="Lomsadze A."/>
            <person name="Armour M."/>
            <person name="Olukolu B."/>
            <person name="Poorten T."/>
            <person name="Britton C."/>
            <person name="Davik J."/>
            <person name="Ashrafi H."/>
            <person name="Aiden E.L."/>
            <person name="Borodovsky M."/>
            <person name="Worthington M."/>
        </authorList>
    </citation>
    <scope>NUCLEOTIDE SEQUENCE [LARGE SCALE GENOMIC DNA]</scope>
    <source>
        <strain evidence="5">PI 553951</strain>
    </source>
</reference>
<feature type="domain" description="Cation-transporting P-type ATPase N-terminal" evidence="4">
    <location>
        <begin position="149"/>
        <end position="213"/>
    </location>
</feature>
<proteinExistence type="predicted"/>
<feature type="transmembrane region" description="Helical" evidence="2">
    <location>
        <begin position="435"/>
        <end position="464"/>
    </location>
</feature>
<gene>
    <name evidence="5" type="ORF">M0R45_021031</name>
</gene>
<keyword evidence="2" id="KW-0812">Transmembrane</keyword>
<evidence type="ECO:0000313" key="5">
    <source>
        <dbReference type="EMBL" id="KAK9933857.1"/>
    </source>
</evidence>
<organism evidence="5 6">
    <name type="scientific">Rubus argutus</name>
    <name type="common">Southern blackberry</name>
    <dbReference type="NCBI Taxonomy" id="59490"/>
    <lineage>
        <taxon>Eukaryota</taxon>
        <taxon>Viridiplantae</taxon>
        <taxon>Streptophyta</taxon>
        <taxon>Embryophyta</taxon>
        <taxon>Tracheophyta</taxon>
        <taxon>Spermatophyta</taxon>
        <taxon>Magnoliopsida</taxon>
        <taxon>eudicotyledons</taxon>
        <taxon>Gunneridae</taxon>
        <taxon>Pentapetalae</taxon>
        <taxon>rosids</taxon>
        <taxon>fabids</taxon>
        <taxon>Rosales</taxon>
        <taxon>Rosaceae</taxon>
        <taxon>Rosoideae</taxon>
        <taxon>Rosoideae incertae sedis</taxon>
        <taxon>Rubus</taxon>
    </lineage>
</organism>
<dbReference type="Pfam" id="PF00122">
    <property type="entry name" value="E1-E2_ATPase"/>
    <property type="match status" value="1"/>
</dbReference>
<evidence type="ECO:0000256" key="2">
    <source>
        <dbReference type="SAM" id="Phobius"/>
    </source>
</evidence>
<comment type="caution">
    <text evidence="5">The sequence shown here is derived from an EMBL/GenBank/DDBJ whole genome shotgun (WGS) entry which is preliminary data.</text>
</comment>
<evidence type="ECO:0000259" key="4">
    <source>
        <dbReference type="Pfam" id="PF00690"/>
    </source>
</evidence>
<dbReference type="SUPFAM" id="SSF81653">
    <property type="entry name" value="Calcium ATPase, transduction domain A"/>
    <property type="match status" value="1"/>
</dbReference>
<dbReference type="SUPFAM" id="SSF81665">
    <property type="entry name" value="Calcium ATPase, transmembrane domain M"/>
    <property type="match status" value="1"/>
</dbReference>